<feature type="region of interest" description="Disordered" evidence="1">
    <location>
        <begin position="141"/>
        <end position="166"/>
    </location>
</feature>
<gene>
    <name evidence="2" type="ORF">CPEL01642_LOCUS8849</name>
</gene>
<accession>A0A7S0LBT2</accession>
<protein>
    <submittedName>
        <fullName evidence="2">Uncharacterized protein</fullName>
    </submittedName>
</protein>
<reference evidence="2" key="1">
    <citation type="submission" date="2021-01" db="EMBL/GenBank/DDBJ databases">
        <authorList>
            <person name="Corre E."/>
            <person name="Pelletier E."/>
            <person name="Niang G."/>
            <person name="Scheremetjew M."/>
            <person name="Finn R."/>
            <person name="Kale V."/>
            <person name="Holt S."/>
            <person name="Cochrane G."/>
            <person name="Meng A."/>
            <person name="Brown T."/>
            <person name="Cohen L."/>
        </authorList>
    </citation>
    <scope>NUCLEOTIDE SEQUENCE</scope>
    <source>
        <strain evidence="2">PLY182g</strain>
    </source>
</reference>
<organism evidence="2">
    <name type="scientific">Coccolithus braarudii</name>
    <dbReference type="NCBI Taxonomy" id="221442"/>
    <lineage>
        <taxon>Eukaryota</taxon>
        <taxon>Haptista</taxon>
        <taxon>Haptophyta</taxon>
        <taxon>Prymnesiophyceae</taxon>
        <taxon>Coccolithales</taxon>
        <taxon>Coccolithaceae</taxon>
        <taxon>Coccolithus</taxon>
    </lineage>
</organism>
<evidence type="ECO:0000313" key="2">
    <source>
        <dbReference type="EMBL" id="CAD8605514.1"/>
    </source>
</evidence>
<dbReference type="EMBL" id="HBEY01018365">
    <property type="protein sequence ID" value="CAD8605514.1"/>
    <property type="molecule type" value="Transcribed_RNA"/>
</dbReference>
<proteinExistence type="predicted"/>
<feature type="compositionally biased region" description="Low complexity" evidence="1">
    <location>
        <begin position="59"/>
        <end position="72"/>
    </location>
</feature>
<name>A0A7S0LBT2_9EUKA</name>
<dbReference type="AlphaFoldDB" id="A0A7S0LBT2"/>
<feature type="region of interest" description="Disordered" evidence="1">
    <location>
        <begin position="39"/>
        <end position="101"/>
    </location>
</feature>
<sequence length="166" mass="18004">MLSPQTSQDHDVLAVRVQHLAGQRALRLELAVVGECGSAAAAAGPPRSTPLGDAERGSSRPTSTRSRAAPSAKVAETSCSQERKAGTADPPWIDWGAARQRDNNLRTRSERERRRYVGGIRCEGLRWIRAAVDNNNRVDETRGVRGQAGSHTPLTACNVRRRPTTS</sequence>
<evidence type="ECO:0000256" key="1">
    <source>
        <dbReference type="SAM" id="MobiDB-lite"/>
    </source>
</evidence>